<gene>
    <name evidence="1" type="ORF">AVEN_122042_1</name>
</gene>
<comment type="caution">
    <text evidence="1">The sequence shown here is derived from an EMBL/GenBank/DDBJ whole genome shotgun (WGS) entry which is preliminary data.</text>
</comment>
<protein>
    <submittedName>
        <fullName evidence="1">Uncharacterized protein</fullName>
    </submittedName>
</protein>
<organism evidence="1 2">
    <name type="scientific">Araneus ventricosus</name>
    <name type="common">Orbweaver spider</name>
    <name type="synonym">Epeira ventricosa</name>
    <dbReference type="NCBI Taxonomy" id="182803"/>
    <lineage>
        <taxon>Eukaryota</taxon>
        <taxon>Metazoa</taxon>
        <taxon>Ecdysozoa</taxon>
        <taxon>Arthropoda</taxon>
        <taxon>Chelicerata</taxon>
        <taxon>Arachnida</taxon>
        <taxon>Araneae</taxon>
        <taxon>Araneomorphae</taxon>
        <taxon>Entelegynae</taxon>
        <taxon>Araneoidea</taxon>
        <taxon>Araneidae</taxon>
        <taxon>Araneus</taxon>
    </lineage>
</organism>
<accession>A0A4Y2F1I5</accession>
<dbReference type="Proteomes" id="UP000499080">
    <property type="component" value="Unassembled WGS sequence"/>
</dbReference>
<keyword evidence="2" id="KW-1185">Reference proteome</keyword>
<reference evidence="1 2" key="1">
    <citation type="journal article" date="2019" name="Sci. Rep.">
        <title>Orb-weaving spider Araneus ventricosus genome elucidates the spidroin gene catalogue.</title>
        <authorList>
            <person name="Kono N."/>
            <person name="Nakamura H."/>
            <person name="Ohtoshi R."/>
            <person name="Moran D.A.P."/>
            <person name="Shinohara A."/>
            <person name="Yoshida Y."/>
            <person name="Fujiwara M."/>
            <person name="Mori M."/>
            <person name="Tomita M."/>
            <person name="Arakawa K."/>
        </authorList>
    </citation>
    <scope>NUCLEOTIDE SEQUENCE [LARGE SCALE GENOMIC DNA]</scope>
</reference>
<dbReference type="AlphaFoldDB" id="A0A4Y2F1I5"/>
<evidence type="ECO:0000313" key="2">
    <source>
        <dbReference type="Proteomes" id="UP000499080"/>
    </source>
</evidence>
<sequence>MLLSVRHTDTKKKRMESLKKHDMKYFCCLRSNDGDGKMEFQGFSDSCEVEINYRELHREKGEVSFAADQEVRDTGHGKRKPTKDFFTVTSLDQSVITT</sequence>
<proteinExistence type="predicted"/>
<evidence type="ECO:0000313" key="1">
    <source>
        <dbReference type="EMBL" id="GBM34647.1"/>
    </source>
</evidence>
<name>A0A4Y2F1I5_ARAVE</name>
<dbReference type="EMBL" id="BGPR01000766">
    <property type="protein sequence ID" value="GBM34647.1"/>
    <property type="molecule type" value="Genomic_DNA"/>
</dbReference>